<dbReference type="RefSeq" id="WP_092746708.1">
    <property type="nucleotide sequence ID" value="NZ_FMYL01000002.1"/>
</dbReference>
<organism evidence="5 6">
    <name type="scientific">Acinetobacter boissieri</name>
    <dbReference type="NCBI Taxonomy" id="1219383"/>
    <lineage>
        <taxon>Bacteria</taxon>
        <taxon>Pseudomonadati</taxon>
        <taxon>Pseudomonadota</taxon>
        <taxon>Gammaproteobacteria</taxon>
        <taxon>Moraxellales</taxon>
        <taxon>Moraxellaceae</taxon>
        <taxon>Acinetobacter</taxon>
    </lineage>
</organism>
<dbReference type="InterPro" id="IPR002669">
    <property type="entry name" value="UreD"/>
</dbReference>
<dbReference type="PANTHER" id="PTHR33643">
    <property type="entry name" value="UREASE ACCESSORY PROTEIN D"/>
    <property type="match status" value="1"/>
</dbReference>
<evidence type="ECO:0000256" key="4">
    <source>
        <dbReference type="HAMAP-Rule" id="MF_01384"/>
    </source>
</evidence>
<dbReference type="STRING" id="1219383.SAMN05421733_1023"/>
<keyword evidence="3 4" id="KW-0143">Chaperone</keyword>
<evidence type="ECO:0000256" key="3">
    <source>
        <dbReference type="ARBA" id="ARBA00023186"/>
    </source>
</evidence>
<evidence type="ECO:0000313" key="6">
    <source>
        <dbReference type="Proteomes" id="UP000242501"/>
    </source>
</evidence>
<dbReference type="EMBL" id="FMYL01000002">
    <property type="protein sequence ID" value="SDB84126.1"/>
    <property type="molecule type" value="Genomic_DNA"/>
</dbReference>
<comment type="subcellular location">
    <subcellularLocation>
        <location evidence="4">Cytoplasm</location>
    </subcellularLocation>
</comment>
<evidence type="ECO:0000313" key="5">
    <source>
        <dbReference type="EMBL" id="SDB84126.1"/>
    </source>
</evidence>
<gene>
    <name evidence="4" type="primary">ureD</name>
    <name evidence="5" type="ORF">SAMN05421733_1023</name>
</gene>
<reference evidence="6" key="1">
    <citation type="submission" date="2016-09" db="EMBL/GenBank/DDBJ databases">
        <authorList>
            <person name="Varghese N."/>
            <person name="Submissions S."/>
        </authorList>
    </citation>
    <scope>NUCLEOTIDE SEQUENCE [LARGE SCALE GENOMIC DNA]</scope>
    <source>
        <strain evidence="6">ANC 4422</strain>
    </source>
</reference>
<dbReference type="GO" id="GO:0005737">
    <property type="term" value="C:cytoplasm"/>
    <property type="evidence" value="ECO:0007669"/>
    <property type="project" value="UniProtKB-SubCell"/>
</dbReference>
<comment type="similarity">
    <text evidence="1 4">Belongs to the UreD family.</text>
</comment>
<keyword evidence="6" id="KW-1185">Reference proteome</keyword>
<keyword evidence="2 4" id="KW-0996">Nickel insertion</keyword>
<comment type="subunit">
    <text evidence="4">UreD, UreF and UreG form a complex that acts as a GTP-hydrolysis-dependent molecular chaperone, activating the urease apoprotein by helping to assemble the nickel containing metallocenter of UreC. The UreE protein probably delivers the nickel.</text>
</comment>
<accession>A0A1G6GSH9</accession>
<dbReference type="HAMAP" id="MF_01384">
    <property type="entry name" value="UreD"/>
    <property type="match status" value="1"/>
</dbReference>
<comment type="function">
    <text evidence="4">Required for maturation of urease via the functional incorporation of the urease nickel metallocenter.</text>
</comment>
<name>A0A1G6GSH9_9GAMM</name>
<dbReference type="Proteomes" id="UP000242501">
    <property type="component" value="Unassembled WGS sequence"/>
</dbReference>
<dbReference type="OrthoDB" id="9798842at2"/>
<evidence type="ECO:0000256" key="1">
    <source>
        <dbReference type="ARBA" id="ARBA00007177"/>
    </source>
</evidence>
<sequence>MNGLDKTQTKQWFARLELGFDYSKDRTIMSHRKHFGPVRVQKMLWPEKTGVCHAIIVHPPAGIAGGDHLTFNMNAGQTAHALVTTPGAGKWYKTNGKTAYQHIQIEVQDQAIFEWLPQETMLFDGAVAETTTTVSLSEHASFIGWDMLVIGRQARQESFVTGQYRSQFKLQREQQLLVADTLYFTGQDRFLTSYLGMNGHAVMGSLWAVPPKKYRSSIQLEQHLELIRELIMRMNMPVSLTILNDVITARFLGSNVRDCHDAFAGIRARLRQYWFELEEAYPRIWKT</sequence>
<evidence type="ECO:0000256" key="2">
    <source>
        <dbReference type="ARBA" id="ARBA00022988"/>
    </source>
</evidence>
<keyword evidence="4" id="KW-0963">Cytoplasm</keyword>
<dbReference type="GO" id="GO:0016151">
    <property type="term" value="F:nickel cation binding"/>
    <property type="evidence" value="ECO:0007669"/>
    <property type="project" value="UniProtKB-UniRule"/>
</dbReference>
<dbReference type="PANTHER" id="PTHR33643:SF1">
    <property type="entry name" value="UREASE ACCESSORY PROTEIN D"/>
    <property type="match status" value="1"/>
</dbReference>
<protein>
    <recommendedName>
        <fullName evidence="4">Urease accessory protein UreD</fullName>
    </recommendedName>
</protein>
<dbReference type="Pfam" id="PF01774">
    <property type="entry name" value="UreD"/>
    <property type="match status" value="1"/>
</dbReference>
<dbReference type="AlphaFoldDB" id="A0A1G6GSH9"/>
<proteinExistence type="inferred from homology"/>